<evidence type="ECO:0000313" key="5">
    <source>
        <dbReference type="Proteomes" id="UP000316416"/>
    </source>
</evidence>
<keyword evidence="2 3" id="KW-0732">Signal</keyword>
<keyword evidence="5" id="KW-1185">Reference proteome</keyword>
<gene>
    <name evidence="4" type="ORF">FM038_25665</name>
</gene>
<evidence type="ECO:0000256" key="1">
    <source>
        <dbReference type="ARBA" id="ARBA00008490"/>
    </source>
</evidence>
<organism evidence="4 5">
    <name type="scientific">Shewanella eurypsychrophilus</name>
    <dbReference type="NCBI Taxonomy" id="2593656"/>
    <lineage>
        <taxon>Bacteria</taxon>
        <taxon>Pseudomonadati</taxon>
        <taxon>Pseudomonadota</taxon>
        <taxon>Gammaproteobacteria</taxon>
        <taxon>Alteromonadales</taxon>
        <taxon>Shewanellaceae</taxon>
        <taxon>Shewanella</taxon>
    </lineage>
</organism>
<evidence type="ECO:0000313" key="4">
    <source>
        <dbReference type="EMBL" id="QXP44842.1"/>
    </source>
</evidence>
<dbReference type="Proteomes" id="UP000316416">
    <property type="component" value="Chromosome"/>
</dbReference>
<sequence length="228" mass="25187" precursor="true">MKFKRPLTSLILAMLSVPAYAQITVSLPKSVDILVVNGQLSESASTLELPNGSNQILFKYNTSFRQQGQQRRFTSEAVILTFNGQDSAYELILPRLRSDSDADSFNKFAELTLIDDAGVDVKYTSDLLLKEGIQLGRDYDEEIAVYNADSSPAALTRLTTQTQEPTSNLVPAISVTAVSIEASNSTKAVTPSITDTSKEQINVGQMLDFWYSQADEETRKAFKQKIED</sequence>
<evidence type="ECO:0000256" key="2">
    <source>
        <dbReference type="ARBA" id="ARBA00022729"/>
    </source>
</evidence>
<dbReference type="RefSeq" id="WP_185965840.1">
    <property type="nucleotide sequence ID" value="NZ_CP045503.2"/>
</dbReference>
<dbReference type="PANTHER" id="PTHR38108">
    <property type="entry name" value="UPF0319 PROTEIN YCCT"/>
    <property type="match status" value="1"/>
</dbReference>
<comment type="similarity">
    <text evidence="1 3">Belongs to the UPF0319 family.</text>
</comment>
<accession>A0ABX8S2N0</accession>
<dbReference type="EMBL" id="CP045503">
    <property type="protein sequence ID" value="QXP44842.1"/>
    <property type="molecule type" value="Genomic_DNA"/>
</dbReference>
<name>A0ABX8S2N0_9GAMM</name>
<dbReference type="Pfam" id="PF09829">
    <property type="entry name" value="DUF2057"/>
    <property type="match status" value="1"/>
</dbReference>
<dbReference type="PANTHER" id="PTHR38108:SF1">
    <property type="entry name" value="UPF0319 PROTEIN YCCT"/>
    <property type="match status" value="1"/>
</dbReference>
<reference evidence="4" key="1">
    <citation type="submission" date="2021-07" db="EMBL/GenBank/DDBJ databases">
        <title>Shewanella sp. YLB-07 whole genome sequence.</title>
        <authorList>
            <person name="Yu L."/>
        </authorList>
    </citation>
    <scope>NUCLEOTIDE SEQUENCE</scope>
    <source>
        <strain evidence="4">YLB-08</strain>
    </source>
</reference>
<feature type="signal peptide" evidence="3">
    <location>
        <begin position="1"/>
        <end position="21"/>
    </location>
</feature>
<feature type="chain" id="PRO_5044925482" description="UPF0319 protein FM038_25665" evidence="3">
    <location>
        <begin position="22"/>
        <end position="228"/>
    </location>
</feature>
<protein>
    <recommendedName>
        <fullName evidence="3">UPF0319 protein FM038_25665</fullName>
    </recommendedName>
</protein>
<evidence type="ECO:0000256" key="3">
    <source>
        <dbReference type="HAMAP-Rule" id="MF_00789"/>
    </source>
</evidence>
<proteinExistence type="inferred from homology"/>
<dbReference type="InterPro" id="IPR018635">
    <property type="entry name" value="UPF0319"/>
</dbReference>
<dbReference type="HAMAP" id="MF_00789">
    <property type="entry name" value="UPF0319"/>
    <property type="match status" value="1"/>
</dbReference>